<accession>A0A9P4KH37</accession>
<organism evidence="2 3">
    <name type="scientific">Lojkania enalia</name>
    <dbReference type="NCBI Taxonomy" id="147567"/>
    <lineage>
        <taxon>Eukaryota</taxon>
        <taxon>Fungi</taxon>
        <taxon>Dikarya</taxon>
        <taxon>Ascomycota</taxon>
        <taxon>Pezizomycotina</taxon>
        <taxon>Dothideomycetes</taxon>
        <taxon>Pleosporomycetidae</taxon>
        <taxon>Pleosporales</taxon>
        <taxon>Pleosporales incertae sedis</taxon>
        <taxon>Lojkania</taxon>
    </lineage>
</organism>
<comment type="caution">
    <text evidence="2">The sequence shown here is derived from an EMBL/GenBank/DDBJ whole genome shotgun (WGS) entry which is preliminary data.</text>
</comment>
<evidence type="ECO:0000313" key="2">
    <source>
        <dbReference type="EMBL" id="KAF2268576.1"/>
    </source>
</evidence>
<protein>
    <submittedName>
        <fullName evidence="2">Uncharacterized protein</fullName>
    </submittedName>
</protein>
<evidence type="ECO:0000313" key="3">
    <source>
        <dbReference type="Proteomes" id="UP000800093"/>
    </source>
</evidence>
<dbReference type="AlphaFoldDB" id="A0A9P4KH37"/>
<reference evidence="3" key="1">
    <citation type="journal article" date="2020" name="Stud. Mycol.">
        <title>101 Dothideomycetes genomes: A test case for predicting lifestyles and emergence of pathogens.</title>
        <authorList>
            <person name="Haridas S."/>
            <person name="Albert R."/>
            <person name="Binder M."/>
            <person name="Bloem J."/>
            <person name="LaButti K."/>
            <person name="Salamov A."/>
            <person name="Andreopoulos B."/>
            <person name="Baker S."/>
            <person name="Barry K."/>
            <person name="Bills G."/>
            <person name="Bluhm B."/>
            <person name="Cannon C."/>
            <person name="Castanera R."/>
            <person name="Culley D."/>
            <person name="Daum C."/>
            <person name="Ezra D."/>
            <person name="Gonzalez J."/>
            <person name="Henrissat B."/>
            <person name="Kuo A."/>
            <person name="Liang C."/>
            <person name="Lipzen A."/>
            <person name="Lutzoni F."/>
            <person name="Magnuson J."/>
            <person name="Mondo S."/>
            <person name="Nolan M."/>
            <person name="Ohm R."/>
            <person name="Pangilinan J."/>
            <person name="Park H.-J."/>
            <person name="Ramirez L."/>
            <person name="Alfaro M."/>
            <person name="Sun H."/>
            <person name="Tritt A."/>
            <person name="Yoshinaga Y."/>
            <person name="Zwiers L.-H."/>
            <person name="Turgeon B."/>
            <person name="Goodwin S."/>
            <person name="Spatafora J."/>
            <person name="Crous P."/>
            <person name="Grigoriev I."/>
        </authorList>
    </citation>
    <scope>NUCLEOTIDE SEQUENCE [LARGE SCALE GENOMIC DNA]</scope>
    <source>
        <strain evidence="3">CBS 304.66</strain>
    </source>
</reference>
<sequence>MITLEQTALELRDELPQKTQDRVSSCPKDDQTSKERDAGTETLPEGLQFFHVKHMFLALGELTRRIDAWVRHLGRCAERQWLVAAAYVLDGVSPHAQRISNEFGKGYSRIAEVGLIMGPLRYGRRKLQTGTLSMPLQPNVAGSAARCGWFQVLPYNAWPDVAGALDTCQPGQARRHQQAPAR</sequence>
<gene>
    <name evidence="2" type="ORF">CC78DRAFT_613281</name>
</gene>
<dbReference type="Proteomes" id="UP000800093">
    <property type="component" value="Unassembled WGS sequence"/>
</dbReference>
<keyword evidence="3" id="KW-1185">Reference proteome</keyword>
<dbReference type="EMBL" id="ML986586">
    <property type="protein sequence ID" value="KAF2268576.1"/>
    <property type="molecule type" value="Genomic_DNA"/>
</dbReference>
<proteinExistence type="predicted"/>
<feature type="region of interest" description="Disordered" evidence="1">
    <location>
        <begin position="12"/>
        <end position="39"/>
    </location>
</feature>
<evidence type="ECO:0000256" key="1">
    <source>
        <dbReference type="SAM" id="MobiDB-lite"/>
    </source>
</evidence>
<name>A0A9P4KH37_9PLEO</name>